<organism evidence="4 5">
    <name type="scientific">Striga asiatica</name>
    <name type="common">Asiatic witchweed</name>
    <name type="synonym">Buchnera asiatica</name>
    <dbReference type="NCBI Taxonomy" id="4170"/>
    <lineage>
        <taxon>Eukaryota</taxon>
        <taxon>Viridiplantae</taxon>
        <taxon>Streptophyta</taxon>
        <taxon>Embryophyta</taxon>
        <taxon>Tracheophyta</taxon>
        <taxon>Spermatophyta</taxon>
        <taxon>Magnoliopsida</taxon>
        <taxon>eudicotyledons</taxon>
        <taxon>Gunneridae</taxon>
        <taxon>Pentapetalae</taxon>
        <taxon>asterids</taxon>
        <taxon>lamiids</taxon>
        <taxon>Lamiales</taxon>
        <taxon>Orobanchaceae</taxon>
        <taxon>Buchnereae</taxon>
        <taxon>Striga</taxon>
    </lineage>
</organism>
<dbReference type="EMBL" id="BKCP01004306">
    <property type="protein sequence ID" value="GER30129.1"/>
    <property type="molecule type" value="Genomic_DNA"/>
</dbReference>
<evidence type="ECO:0000256" key="1">
    <source>
        <dbReference type="ARBA" id="ARBA00007692"/>
    </source>
</evidence>
<dbReference type="PANTHER" id="PTHR13068">
    <property type="entry name" value="CGI-12 PROTEIN-RELATED"/>
    <property type="match status" value="1"/>
</dbReference>
<dbReference type="GO" id="GO:0006353">
    <property type="term" value="P:DNA-templated transcription termination"/>
    <property type="evidence" value="ECO:0007669"/>
    <property type="project" value="UniProtKB-KW"/>
</dbReference>
<dbReference type="Pfam" id="PF02536">
    <property type="entry name" value="mTERF"/>
    <property type="match status" value="1"/>
</dbReference>
<protein>
    <submittedName>
        <fullName evidence="4">Mitochondrial transcription termination factor-related family protein</fullName>
    </submittedName>
</protein>
<keyword evidence="3" id="KW-0809">Transit peptide</keyword>
<evidence type="ECO:0000313" key="5">
    <source>
        <dbReference type="Proteomes" id="UP000325081"/>
    </source>
</evidence>
<proteinExistence type="inferred from homology"/>
<dbReference type="PANTHER" id="PTHR13068:SF135">
    <property type="entry name" value="TRANSCRIPTION TERMINATION FACTOR MTERF8, CHLOROPLASTIC"/>
    <property type="match status" value="1"/>
</dbReference>
<dbReference type="Gene3D" id="1.25.70.10">
    <property type="entry name" value="Transcription termination factor 3, mitochondrial"/>
    <property type="match status" value="2"/>
</dbReference>
<dbReference type="GO" id="GO:0003676">
    <property type="term" value="F:nucleic acid binding"/>
    <property type="evidence" value="ECO:0007669"/>
    <property type="project" value="InterPro"/>
</dbReference>
<accession>A0A5A7PBC8</accession>
<name>A0A5A7PBC8_STRAF</name>
<evidence type="ECO:0000256" key="2">
    <source>
        <dbReference type="ARBA" id="ARBA00022472"/>
    </source>
</evidence>
<dbReference type="AlphaFoldDB" id="A0A5A7PBC8"/>
<evidence type="ECO:0000313" key="4">
    <source>
        <dbReference type="EMBL" id="GER30129.1"/>
    </source>
</evidence>
<keyword evidence="2" id="KW-0805">Transcription regulation</keyword>
<dbReference type="OrthoDB" id="637682at2759"/>
<comment type="similarity">
    <text evidence="1">Belongs to the mTERF family.</text>
</comment>
<sequence length="497" mass="56118">MAAIPFAPTTNSRFLTPSFYLNCPAFPSFCLSKLSCFPLRRKSPLLLSCCCGSLTINGNQLTSAITDLSMLLFPLFQELGLNEKETESILNNNNNADLRITSFESIRSRAQLLQSTGINALSLSRLILKNPYILTSEEIGALLCFITNDKDLGLKGQMKPSQVERLLKATNFGFVAGFEEKVQLLLQFGIPREKLVHVLNHVNLTKALCVKPLDEIEKTLAFLQRFGGVDLIVCRPTVLNYDLQTQLLPRMGFLLELSSGDEDATRTVVRKFPSILSYTVDHLKNHVEFFESYAGLSREEFFRIVLVFPGLFSSSVERKLQSRIDFLKQCGLSPKDILRFLIKAPLFLSLSFEGNLANKLVVLVKIGYENRSRGLAYAMGAVTRCSCRNVQEVIGVLLNYGLTCEDIMEMSVKHPQVLQYNHVSLEEKMRYLVEEMGREVRELLSFPAFLGYKLDGRIKHRYEERKEVLGEGMSINKLLSMSAVEFSSKGKMRVRVD</sequence>
<dbReference type="InterPro" id="IPR038538">
    <property type="entry name" value="MTERF_sf"/>
</dbReference>
<dbReference type="SMART" id="SM00733">
    <property type="entry name" value="Mterf"/>
    <property type="match status" value="6"/>
</dbReference>
<dbReference type="Proteomes" id="UP000325081">
    <property type="component" value="Unassembled WGS sequence"/>
</dbReference>
<dbReference type="InterPro" id="IPR003690">
    <property type="entry name" value="MTERF"/>
</dbReference>
<evidence type="ECO:0000256" key="3">
    <source>
        <dbReference type="ARBA" id="ARBA00022946"/>
    </source>
</evidence>
<gene>
    <name evidence="4" type="ORF">STAS_06049</name>
</gene>
<keyword evidence="5" id="KW-1185">Reference proteome</keyword>
<keyword evidence="2" id="KW-0806">Transcription termination</keyword>
<comment type="caution">
    <text evidence="4">The sequence shown here is derived from an EMBL/GenBank/DDBJ whole genome shotgun (WGS) entry which is preliminary data.</text>
</comment>
<reference evidence="5" key="1">
    <citation type="journal article" date="2019" name="Curr. Biol.">
        <title>Genome Sequence of Striga asiatica Provides Insight into the Evolution of Plant Parasitism.</title>
        <authorList>
            <person name="Yoshida S."/>
            <person name="Kim S."/>
            <person name="Wafula E.K."/>
            <person name="Tanskanen J."/>
            <person name="Kim Y.M."/>
            <person name="Honaas L."/>
            <person name="Yang Z."/>
            <person name="Spallek T."/>
            <person name="Conn C.E."/>
            <person name="Ichihashi Y."/>
            <person name="Cheong K."/>
            <person name="Cui S."/>
            <person name="Der J.P."/>
            <person name="Gundlach H."/>
            <person name="Jiao Y."/>
            <person name="Hori C."/>
            <person name="Ishida J.K."/>
            <person name="Kasahara H."/>
            <person name="Kiba T."/>
            <person name="Kim M.S."/>
            <person name="Koo N."/>
            <person name="Laohavisit A."/>
            <person name="Lee Y.H."/>
            <person name="Lumba S."/>
            <person name="McCourt P."/>
            <person name="Mortimer J.C."/>
            <person name="Mutuku J.M."/>
            <person name="Nomura T."/>
            <person name="Sasaki-Sekimoto Y."/>
            <person name="Seto Y."/>
            <person name="Wang Y."/>
            <person name="Wakatake T."/>
            <person name="Sakakibara H."/>
            <person name="Demura T."/>
            <person name="Yamaguchi S."/>
            <person name="Yoneyama K."/>
            <person name="Manabe R.I."/>
            <person name="Nelson D.C."/>
            <person name="Schulman A.H."/>
            <person name="Timko M.P."/>
            <person name="dePamphilis C.W."/>
            <person name="Choi D."/>
            <person name="Shirasu K."/>
        </authorList>
    </citation>
    <scope>NUCLEOTIDE SEQUENCE [LARGE SCALE GENOMIC DNA]</scope>
    <source>
        <strain evidence="5">cv. UVA1</strain>
    </source>
</reference>
<keyword evidence="2" id="KW-0804">Transcription</keyword>